<dbReference type="FunFam" id="3.80.10.10:FF:001347">
    <property type="entry name" value="LRR receptor-like serine/threonine-protein kinase GSO2"/>
    <property type="match status" value="1"/>
</dbReference>
<keyword evidence="8" id="KW-1133">Transmembrane helix</keyword>
<evidence type="ECO:0000256" key="4">
    <source>
        <dbReference type="ARBA" id="ARBA00022614"/>
    </source>
</evidence>
<keyword evidence="13" id="KW-1185">Reference proteome</keyword>
<evidence type="ECO:0000256" key="5">
    <source>
        <dbReference type="ARBA" id="ARBA00022692"/>
    </source>
</evidence>
<gene>
    <name evidence="12" type="ORF">VFH_IV237880</name>
</gene>
<accession>A0AAV1API2</accession>
<keyword evidence="11" id="KW-0325">Glycoprotein</keyword>
<keyword evidence="9" id="KW-0472">Membrane</keyword>
<evidence type="ECO:0000313" key="13">
    <source>
        <dbReference type="Proteomes" id="UP001157006"/>
    </source>
</evidence>
<dbReference type="SUPFAM" id="SSF52058">
    <property type="entry name" value="L domain-like"/>
    <property type="match status" value="1"/>
</dbReference>
<dbReference type="Gene3D" id="3.80.10.10">
    <property type="entry name" value="Ribonuclease Inhibitor"/>
    <property type="match status" value="1"/>
</dbReference>
<keyword evidence="3" id="KW-1003">Cell membrane</keyword>
<organism evidence="12 13">
    <name type="scientific">Vicia faba</name>
    <name type="common">Broad bean</name>
    <name type="synonym">Faba vulgaris</name>
    <dbReference type="NCBI Taxonomy" id="3906"/>
    <lineage>
        <taxon>Eukaryota</taxon>
        <taxon>Viridiplantae</taxon>
        <taxon>Streptophyta</taxon>
        <taxon>Embryophyta</taxon>
        <taxon>Tracheophyta</taxon>
        <taxon>Spermatophyta</taxon>
        <taxon>Magnoliopsida</taxon>
        <taxon>eudicotyledons</taxon>
        <taxon>Gunneridae</taxon>
        <taxon>Pentapetalae</taxon>
        <taxon>rosids</taxon>
        <taxon>fabids</taxon>
        <taxon>Fabales</taxon>
        <taxon>Fabaceae</taxon>
        <taxon>Papilionoideae</taxon>
        <taxon>50 kb inversion clade</taxon>
        <taxon>NPAAA clade</taxon>
        <taxon>Hologalegina</taxon>
        <taxon>IRL clade</taxon>
        <taxon>Fabeae</taxon>
        <taxon>Vicia</taxon>
    </lineage>
</organism>
<dbReference type="AlphaFoldDB" id="A0AAV1API2"/>
<evidence type="ECO:0000256" key="3">
    <source>
        <dbReference type="ARBA" id="ARBA00022475"/>
    </source>
</evidence>
<evidence type="ECO:0000256" key="1">
    <source>
        <dbReference type="ARBA" id="ARBA00004251"/>
    </source>
</evidence>
<evidence type="ECO:0000256" key="11">
    <source>
        <dbReference type="ARBA" id="ARBA00023180"/>
    </source>
</evidence>
<dbReference type="PANTHER" id="PTHR48063:SF16">
    <property type="entry name" value="LRR RECEPTOR-LIKE SERINE_THREONINE-PROTEIN KINASE GSO1"/>
    <property type="match status" value="1"/>
</dbReference>
<keyword evidence="5" id="KW-0812">Transmembrane</keyword>
<sequence>MGLRILGTGSLHGEMPIVVNRMVAIDLHNPPPEQVDSSPSKYGIWNLSGELKTIFDETQESNMTGTLLQGINECPSRKPLPNLAYFMMDDNKLHGKITDWLVQLDSLVGITLAHKLLEGPILVSIGSLQNPVVLMLEENKLNGTLPDSLGQLSKLSYLDVSSNQLTGANWIPPFQISFLLMSSCVLGPSLPPWLKSQNKIAYLDVSNASIFGFIPNWFWDISSRLTFLNTSHNELEGWLPNSMLVALSSDCTRKVIV</sequence>
<protein>
    <submittedName>
        <fullName evidence="12">Uncharacterized protein</fullName>
    </submittedName>
</protein>
<evidence type="ECO:0000256" key="8">
    <source>
        <dbReference type="ARBA" id="ARBA00022989"/>
    </source>
</evidence>
<dbReference type="Proteomes" id="UP001157006">
    <property type="component" value="Chromosome 4"/>
</dbReference>
<evidence type="ECO:0000256" key="10">
    <source>
        <dbReference type="ARBA" id="ARBA00023170"/>
    </source>
</evidence>
<reference evidence="12 13" key="1">
    <citation type="submission" date="2023-01" db="EMBL/GenBank/DDBJ databases">
        <authorList>
            <person name="Kreplak J."/>
        </authorList>
    </citation>
    <scope>NUCLEOTIDE SEQUENCE [LARGE SCALE GENOMIC DNA]</scope>
</reference>
<keyword evidence="4" id="KW-0433">Leucine-rich repeat</keyword>
<comment type="similarity">
    <text evidence="2">Belongs to the RLP family.</text>
</comment>
<evidence type="ECO:0000256" key="9">
    <source>
        <dbReference type="ARBA" id="ARBA00023136"/>
    </source>
</evidence>
<dbReference type="InterPro" id="IPR046956">
    <property type="entry name" value="RLP23-like"/>
</dbReference>
<keyword evidence="10" id="KW-0675">Receptor</keyword>
<evidence type="ECO:0000313" key="12">
    <source>
        <dbReference type="EMBL" id="CAI8611603.1"/>
    </source>
</evidence>
<keyword evidence="6" id="KW-0732">Signal</keyword>
<name>A0AAV1API2_VICFA</name>
<keyword evidence="7" id="KW-0677">Repeat</keyword>
<dbReference type="PANTHER" id="PTHR48063">
    <property type="entry name" value="LRR RECEPTOR-LIKE KINASE"/>
    <property type="match status" value="1"/>
</dbReference>
<comment type="subcellular location">
    <subcellularLocation>
        <location evidence="1">Cell membrane</location>
        <topology evidence="1">Single-pass type I membrane protein</topology>
    </subcellularLocation>
</comment>
<evidence type="ECO:0000256" key="6">
    <source>
        <dbReference type="ARBA" id="ARBA00022729"/>
    </source>
</evidence>
<dbReference type="EMBL" id="OX451739">
    <property type="protein sequence ID" value="CAI8611603.1"/>
    <property type="molecule type" value="Genomic_DNA"/>
</dbReference>
<proteinExistence type="inferred from homology"/>
<dbReference type="GO" id="GO:0005886">
    <property type="term" value="C:plasma membrane"/>
    <property type="evidence" value="ECO:0007669"/>
    <property type="project" value="UniProtKB-SubCell"/>
</dbReference>
<evidence type="ECO:0000256" key="7">
    <source>
        <dbReference type="ARBA" id="ARBA00022737"/>
    </source>
</evidence>
<dbReference type="InterPro" id="IPR032675">
    <property type="entry name" value="LRR_dom_sf"/>
</dbReference>
<evidence type="ECO:0000256" key="2">
    <source>
        <dbReference type="ARBA" id="ARBA00009592"/>
    </source>
</evidence>